<dbReference type="Proteomes" id="UP000008144">
    <property type="component" value="Unassembled WGS sequence"/>
</dbReference>
<reference evidence="2" key="1">
    <citation type="journal article" date="2002" name="Science">
        <title>The draft genome of Ciona intestinalis: insights into chordate and vertebrate origins.</title>
        <authorList>
            <person name="Dehal P."/>
            <person name="Satou Y."/>
            <person name="Campbell R.K."/>
            <person name="Chapman J."/>
            <person name="Degnan B."/>
            <person name="De Tomaso A."/>
            <person name="Davidson B."/>
            <person name="Di Gregorio A."/>
            <person name="Gelpke M."/>
            <person name="Goodstein D.M."/>
            <person name="Harafuji N."/>
            <person name="Hastings K.E."/>
            <person name="Ho I."/>
            <person name="Hotta K."/>
            <person name="Huang W."/>
            <person name="Kawashima T."/>
            <person name="Lemaire P."/>
            <person name="Martinez D."/>
            <person name="Meinertzhagen I.A."/>
            <person name="Necula S."/>
            <person name="Nonaka M."/>
            <person name="Putnam N."/>
            <person name="Rash S."/>
            <person name="Saiga H."/>
            <person name="Satake M."/>
            <person name="Terry A."/>
            <person name="Yamada L."/>
            <person name="Wang H.G."/>
            <person name="Awazu S."/>
            <person name="Azumi K."/>
            <person name="Boore J."/>
            <person name="Branno M."/>
            <person name="Chin-Bow S."/>
            <person name="DeSantis R."/>
            <person name="Doyle S."/>
            <person name="Francino P."/>
            <person name="Keys D.N."/>
            <person name="Haga S."/>
            <person name="Hayashi H."/>
            <person name="Hino K."/>
            <person name="Imai K.S."/>
            <person name="Inaba K."/>
            <person name="Kano S."/>
            <person name="Kobayashi K."/>
            <person name="Kobayashi M."/>
            <person name="Lee B.I."/>
            <person name="Makabe K.W."/>
            <person name="Manohar C."/>
            <person name="Matassi G."/>
            <person name="Medina M."/>
            <person name="Mochizuki Y."/>
            <person name="Mount S."/>
            <person name="Morishita T."/>
            <person name="Miura S."/>
            <person name="Nakayama A."/>
            <person name="Nishizaka S."/>
            <person name="Nomoto H."/>
            <person name="Ohta F."/>
            <person name="Oishi K."/>
            <person name="Rigoutsos I."/>
            <person name="Sano M."/>
            <person name="Sasaki A."/>
            <person name="Sasakura Y."/>
            <person name="Shoguchi E."/>
            <person name="Shin-i T."/>
            <person name="Spagnuolo A."/>
            <person name="Stainier D."/>
            <person name="Suzuki M.M."/>
            <person name="Tassy O."/>
            <person name="Takatori N."/>
            <person name="Tokuoka M."/>
            <person name="Yagi K."/>
            <person name="Yoshizaki F."/>
            <person name="Wada S."/>
            <person name="Zhang C."/>
            <person name="Hyatt P.D."/>
            <person name="Larimer F."/>
            <person name="Detter C."/>
            <person name="Doggett N."/>
            <person name="Glavina T."/>
            <person name="Hawkins T."/>
            <person name="Richardson P."/>
            <person name="Lucas S."/>
            <person name="Kohara Y."/>
            <person name="Levine M."/>
            <person name="Satoh N."/>
            <person name="Rokhsar D.S."/>
        </authorList>
    </citation>
    <scope>NUCLEOTIDE SEQUENCE [LARGE SCALE GENOMIC DNA]</scope>
</reference>
<dbReference type="AlphaFoldDB" id="H2XWA4"/>
<protein>
    <submittedName>
        <fullName evidence="1">COMM domain-containing protein 4-like</fullName>
    </submittedName>
</protein>
<dbReference type="GO" id="GO:0007165">
    <property type="term" value="P:signal transduction"/>
    <property type="evidence" value="ECO:0000318"/>
    <property type="project" value="GO_Central"/>
</dbReference>
<reference evidence="1" key="3">
    <citation type="submission" date="2025-09" db="UniProtKB">
        <authorList>
            <consortium name="Ensembl"/>
        </authorList>
    </citation>
    <scope>IDENTIFICATION</scope>
</reference>
<dbReference type="InParanoid" id="H2XWA4"/>
<evidence type="ECO:0000313" key="2">
    <source>
        <dbReference type="Proteomes" id="UP000008144"/>
    </source>
</evidence>
<dbReference type="FunCoup" id="H2XWA4">
    <property type="interactions" value="812"/>
</dbReference>
<dbReference type="HOGENOM" id="CLU_095496_0_0_1"/>
<reference evidence="1" key="2">
    <citation type="submission" date="2025-08" db="UniProtKB">
        <authorList>
            <consortium name="Ensembl"/>
        </authorList>
    </citation>
    <scope>IDENTIFICATION</scope>
</reference>
<sequence length="187" mass="20771">MRFRFCGGLDCPDWVLAEINTLARLTSVKMKLLVSQVLKSMNEGKLDFEKVEKITLDAKLGVGGVKASVAGLEFILSSATKHDIGWETLLDELQQLGLPKEHSVALCKSFERNVESLREKFLERSLRRSGRVVGVDWKINPGVGGSRVVDVRVSMGSGVVSFAVEESKLKQLLDELKQVQTQIEQIE</sequence>
<proteinExistence type="predicted"/>
<dbReference type="InterPro" id="IPR047155">
    <property type="entry name" value="COMMD4/6/7/8"/>
</dbReference>
<keyword evidence="2" id="KW-1185">Reference proteome</keyword>
<dbReference type="Ensembl" id="ENSCINT00000031530.1">
    <property type="protein sequence ID" value="ENSCINP00000033938.1"/>
    <property type="gene ID" value="ENSCING00000020408.1"/>
</dbReference>
<gene>
    <name evidence="1" type="primary">LOC100187497</name>
</gene>
<dbReference type="Pfam" id="PF21672">
    <property type="entry name" value="COMM_HN"/>
    <property type="match status" value="1"/>
</dbReference>
<evidence type="ECO:0000313" key="1">
    <source>
        <dbReference type="Ensembl" id="ENSCINP00000033938.1"/>
    </source>
</evidence>
<dbReference type="PANTHER" id="PTHR16231">
    <property type="entry name" value="COMM DOMAIN-CONTAINING PROTEIN 4-8 FAMILY MEMBER"/>
    <property type="match status" value="1"/>
</dbReference>
<dbReference type="GeneTree" id="ENSGT00390000015516"/>
<name>H2XWA4_CIOIN</name>
<dbReference type="OMA" id="ASYNCEA"/>
<accession>H2XWA4</accession>
<dbReference type="STRING" id="7719.ENSCINP00000033938"/>
<organism evidence="1 2">
    <name type="scientific">Ciona intestinalis</name>
    <name type="common">Transparent sea squirt</name>
    <name type="synonym">Ascidia intestinalis</name>
    <dbReference type="NCBI Taxonomy" id="7719"/>
    <lineage>
        <taxon>Eukaryota</taxon>
        <taxon>Metazoa</taxon>
        <taxon>Chordata</taxon>
        <taxon>Tunicata</taxon>
        <taxon>Ascidiacea</taxon>
        <taxon>Phlebobranchia</taxon>
        <taxon>Cionidae</taxon>
        <taxon>Ciona</taxon>
    </lineage>
</organism>
<dbReference type="PANTHER" id="PTHR16231:SF4">
    <property type="entry name" value="COMM DOMAIN-CONTAINING PROTEIN 4"/>
    <property type="match status" value="1"/>
</dbReference>